<gene>
    <name evidence="3" type="ORF">NBG84_02530</name>
</gene>
<dbReference type="PANTHER" id="PTHR24305">
    <property type="entry name" value="CYTOCHROME P450"/>
    <property type="match status" value="1"/>
</dbReference>
<dbReference type="InterPro" id="IPR050121">
    <property type="entry name" value="Cytochrome_P450_monoxygenase"/>
</dbReference>
<name>A0ABT0UFN1_9ACTN</name>
<dbReference type="Pfam" id="PF00067">
    <property type="entry name" value="p450"/>
    <property type="match status" value="1"/>
</dbReference>
<dbReference type="InterPro" id="IPR002401">
    <property type="entry name" value="Cyt_P450_E_grp-I"/>
</dbReference>
<dbReference type="PANTHER" id="PTHR24305:SF166">
    <property type="entry name" value="CYTOCHROME P450 12A4, MITOCHONDRIAL-RELATED"/>
    <property type="match status" value="1"/>
</dbReference>
<dbReference type="Gene3D" id="1.10.630.10">
    <property type="entry name" value="Cytochrome P450"/>
    <property type="match status" value="1"/>
</dbReference>
<reference evidence="3" key="1">
    <citation type="submission" date="2022-06" db="EMBL/GenBank/DDBJ databases">
        <title>Genome public.</title>
        <authorList>
            <person name="Sun Q."/>
        </authorList>
    </citation>
    <scope>NUCLEOTIDE SEQUENCE</scope>
    <source>
        <strain evidence="3">CWNU-1</strain>
    </source>
</reference>
<dbReference type="SUPFAM" id="SSF48264">
    <property type="entry name" value="Cytochrome P450"/>
    <property type="match status" value="1"/>
</dbReference>
<dbReference type="InterPro" id="IPR036396">
    <property type="entry name" value="Cyt_P450_sf"/>
</dbReference>
<evidence type="ECO:0000256" key="2">
    <source>
        <dbReference type="SAM" id="MobiDB-lite"/>
    </source>
</evidence>
<protein>
    <submittedName>
        <fullName evidence="3">Cytochrome P450</fullName>
    </submittedName>
</protein>
<sequence length="426" mass="46899">MSLIRNPLVFLDRQRRYGDIVEFRIGRQPAYILNHPELVHAMLTGPSGRFDRGEIFTRARPLFGSGVAVADGKHHRDRRRVIQPLLNTTRLATYLDTMADLAAAKAASWSDGQDIDLNAEMADLTLKVVAATVFGQHLPAGFSTVVHHNLPIVVAGLARRAYGPAAALLDRIPNPERRKYRTALSDIHRVVDELISANRDSPTMARLSAGADEQQLHDDATSLLIGGSHTSAAAASWLFILLSRHPHTRQRLQEEVDRVLGDRPATPADLPELVHTRRIVQETLRLYPPIWLFPRRTAADLQLGGHSIRQGTQVFYSPYAMHRDSRWYTRPESFDPDRWDPNRQAQPPHGASIPFAAGVHGCPGGDFALAELTLLTATVSAHWNLDPASAGDPRPIAAATLGPAPIAMTVSARPRPTDPDDRPSPP</sequence>
<evidence type="ECO:0000256" key="1">
    <source>
        <dbReference type="ARBA" id="ARBA00010617"/>
    </source>
</evidence>
<dbReference type="PRINTS" id="PR00385">
    <property type="entry name" value="P450"/>
</dbReference>
<evidence type="ECO:0000313" key="3">
    <source>
        <dbReference type="EMBL" id="MCM2387198.1"/>
    </source>
</evidence>
<evidence type="ECO:0000313" key="4">
    <source>
        <dbReference type="Proteomes" id="UP001431429"/>
    </source>
</evidence>
<comment type="similarity">
    <text evidence="1">Belongs to the cytochrome P450 family.</text>
</comment>
<proteinExistence type="inferred from homology"/>
<accession>A0ABT0UFN1</accession>
<keyword evidence="4" id="KW-1185">Reference proteome</keyword>
<dbReference type="InterPro" id="IPR001128">
    <property type="entry name" value="Cyt_P450"/>
</dbReference>
<organism evidence="3 4">
    <name type="scientific">Streptomyces albipurpureus</name>
    <dbReference type="NCBI Taxonomy" id="2897419"/>
    <lineage>
        <taxon>Bacteria</taxon>
        <taxon>Bacillati</taxon>
        <taxon>Actinomycetota</taxon>
        <taxon>Actinomycetes</taxon>
        <taxon>Kitasatosporales</taxon>
        <taxon>Streptomycetaceae</taxon>
        <taxon>Streptomyces</taxon>
    </lineage>
</organism>
<feature type="region of interest" description="Disordered" evidence="2">
    <location>
        <begin position="331"/>
        <end position="352"/>
    </location>
</feature>
<dbReference type="EMBL" id="JAMQAW010000002">
    <property type="protein sequence ID" value="MCM2387198.1"/>
    <property type="molecule type" value="Genomic_DNA"/>
</dbReference>
<feature type="region of interest" description="Disordered" evidence="2">
    <location>
        <begin position="396"/>
        <end position="426"/>
    </location>
</feature>
<dbReference type="Proteomes" id="UP001431429">
    <property type="component" value="Unassembled WGS sequence"/>
</dbReference>
<dbReference type="PRINTS" id="PR00463">
    <property type="entry name" value="EP450I"/>
</dbReference>
<comment type="caution">
    <text evidence="3">The sequence shown here is derived from an EMBL/GenBank/DDBJ whole genome shotgun (WGS) entry which is preliminary data.</text>
</comment>
<feature type="compositionally biased region" description="Basic and acidic residues" evidence="2">
    <location>
        <begin position="331"/>
        <end position="341"/>
    </location>
</feature>
<feature type="compositionally biased region" description="Basic and acidic residues" evidence="2">
    <location>
        <begin position="415"/>
        <end position="426"/>
    </location>
</feature>